<keyword evidence="2" id="KW-1185">Reference proteome</keyword>
<dbReference type="EMBL" id="VDEQ01000260">
    <property type="protein sequence ID" value="MQS38421.1"/>
    <property type="molecule type" value="Genomic_DNA"/>
</dbReference>
<gene>
    <name evidence="1" type="ORF">FFZ77_23275</name>
</gene>
<dbReference type="RefSeq" id="WP_153485694.1">
    <property type="nucleotide sequence ID" value="NZ_VDEQ01000260.1"/>
</dbReference>
<name>A0ABW9NYL8_9ACTN</name>
<comment type="caution">
    <text evidence="1">The sequence shown here is derived from an EMBL/GenBank/DDBJ whole genome shotgun (WGS) entry which is preliminary data.</text>
</comment>
<evidence type="ECO:0000313" key="1">
    <source>
        <dbReference type="EMBL" id="MQS38421.1"/>
    </source>
</evidence>
<reference evidence="1 2" key="1">
    <citation type="submission" date="2019-06" db="EMBL/GenBank/DDBJ databases">
        <title>Comparative genomics and metabolomics analyses of clavulanic acid producing Streptomyces species provides insight into specialized metabolism and evolution of beta-lactam biosynthetic gene clusters.</title>
        <authorList>
            <person name="Moore M.A."/>
            <person name="Cruz-Morales P."/>
            <person name="Barona Gomez F."/>
            <person name="Kapil T."/>
        </authorList>
    </citation>
    <scope>NUCLEOTIDE SEQUENCE [LARGE SCALE GENOMIC DNA]</scope>
    <source>
        <strain evidence="1 2">T-272</strain>
    </source>
</reference>
<accession>A0ABW9NYL8</accession>
<organism evidence="1 2">
    <name type="scientific">Streptomyces katsurahamanus</name>
    <dbReference type="NCBI Taxonomy" id="2577098"/>
    <lineage>
        <taxon>Bacteria</taxon>
        <taxon>Bacillati</taxon>
        <taxon>Actinomycetota</taxon>
        <taxon>Actinomycetes</taxon>
        <taxon>Kitasatosporales</taxon>
        <taxon>Streptomycetaceae</taxon>
        <taxon>Streptomyces</taxon>
    </lineage>
</organism>
<protein>
    <submittedName>
        <fullName evidence="1">Uncharacterized protein</fullName>
    </submittedName>
</protein>
<dbReference type="Proteomes" id="UP000460558">
    <property type="component" value="Unassembled WGS sequence"/>
</dbReference>
<sequence length="106" mass="11868">MTNSPQPEGAAERRALLPEAPVLPKRDRVLTDGELVARQYVRWENRADTWSVTLPAMVETPDGPVEVVLRPFPRDTPRGPFPRANRDTLARLYAGLADYRARMGAS</sequence>
<evidence type="ECO:0000313" key="2">
    <source>
        <dbReference type="Proteomes" id="UP000460558"/>
    </source>
</evidence>
<proteinExistence type="predicted"/>